<dbReference type="Proteomes" id="UP000198960">
    <property type="component" value="Unassembled WGS sequence"/>
</dbReference>
<evidence type="ECO:0000259" key="1">
    <source>
        <dbReference type="Pfam" id="PF01425"/>
    </source>
</evidence>
<feature type="domain" description="Allophanate hydrolase C-terminal" evidence="2">
    <location>
        <begin position="462"/>
        <end position="588"/>
    </location>
</feature>
<accession>A0A1H8TM78</accession>
<dbReference type="InterPro" id="IPR000120">
    <property type="entry name" value="Amidase"/>
</dbReference>
<evidence type="ECO:0000259" key="2">
    <source>
        <dbReference type="Pfam" id="PF21986"/>
    </source>
</evidence>
<dbReference type="STRING" id="673521.SAMN05660991_02403"/>
<dbReference type="OrthoDB" id="182039at2"/>
<organism evidence="3 4">
    <name type="scientific">Trujillonella endophytica</name>
    <dbReference type="NCBI Taxonomy" id="673521"/>
    <lineage>
        <taxon>Bacteria</taxon>
        <taxon>Bacillati</taxon>
        <taxon>Actinomycetota</taxon>
        <taxon>Actinomycetes</taxon>
        <taxon>Geodermatophilales</taxon>
        <taxon>Geodermatophilaceae</taxon>
        <taxon>Trujillonella</taxon>
    </lineage>
</organism>
<keyword evidence="3" id="KW-0378">Hydrolase</keyword>
<dbReference type="PANTHER" id="PTHR11895">
    <property type="entry name" value="TRANSAMIDASE"/>
    <property type="match status" value="1"/>
</dbReference>
<dbReference type="NCBIfam" id="TIGR02713">
    <property type="entry name" value="allophanate_hyd"/>
    <property type="match status" value="1"/>
</dbReference>
<dbReference type="Pfam" id="PF21986">
    <property type="entry name" value="AH_C"/>
    <property type="match status" value="1"/>
</dbReference>
<dbReference type="GO" id="GO:0016787">
    <property type="term" value="F:hydrolase activity"/>
    <property type="evidence" value="ECO:0007669"/>
    <property type="project" value="UniProtKB-KW"/>
</dbReference>
<dbReference type="Pfam" id="PF01425">
    <property type="entry name" value="Amidase"/>
    <property type="match status" value="1"/>
</dbReference>
<protein>
    <submittedName>
        <fullName evidence="3">Allophanate hydrolase</fullName>
    </submittedName>
</protein>
<name>A0A1H8TM78_9ACTN</name>
<dbReference type="InterPro" id="IPR014085">
    <property type="entry name" value="Allophanate_hydrolase"/>
</dbReference>
<dbReference type="InterPro" id="IPR023631">
    <property type="entry name" value="Amidase_dom"/>
</dbReference>
<dbReference type="SUPFAM" id="SSF75304">
    <property type="entry name" value="Amidase signature (AS) enzymes"/>
    <property type="match status" value="1"/>
</dbReference>
<gene>
    <name evidence="3" type="ORF">SAMN05660991_02403</name>
</gene>
<dbReference type="RefSeq" id="WP_091943348.1">
    <property type="nucleotide sequence ID" value="NZ_FOEE01000006.1"/>
</dbReference>
<proteinExistence type="predicted"/>
<dbReference type="Gene3D" id="1.20.58.1700">
    <property type="match status" value="1"/>
</dbReference>
<reference evidence="4" key="1">
    <citation type="submission" date="2016-10" db="EMBL/GenBank/DDBJ databases">
        <authorList>
            <person name="Varghese N."/>
            <person name="Submissions S."/>
        </authorList>
    </citation>
    <scope>NUCLEOTIDE SEQUENCE [LARGE SCALE GENOMIC DNA]</scope>
    <source>
        <strain evidence="4">DSM 45413</strain>
    </source>
</reference>
<sequence length="600" mass="61410">MVDAPPGPSAGPSLSTLLTALREGTTTPRRIAAEVADDLARRGDDGVWITTVGRDGLLARAAHLESVPDLDRLPLFGVPFAVKDTLDVAGLPTTAACPAYAYVPGTTAPAVAQLLEAGAVLVGKTNLDQFATGLNGTRSPYGVPANVFGRGLIPGGSSSGSAVAVATGVVPVALATDTAGSGRVPAALNGILGLKPTRGLISTVGLVPACRSLDCVSLMARSVADLRSLLDVVAAVDPADPWSRRRQRRSVPAPRIGLPPAGDLEFLGDEPMRRAHLAARAALPSVGPVSEVPLAPFLRAGELLYQGPWVAERLLQFADFLATDRDAVHPVVAGIIEGGAAYSAVDVFRAQYRLAELRAEVDRLWAEVDVVVLPTIPTTFTVAEVLADPIGTNTALGTYTHCGNLLDLCAVAVPAGLTEDGRPCSLMVLGPAGADDVVLDVAARLLGEAVTPAAAAPPGSTDIAVVGHHLAGQPRNGELTDRGGELLARTTTTADHRLLRADGDPPVPALVRTADGSGAAIEVEVWRLPVAELPGFLAGLPDVLALGRVPLADGRTVPGLVADGALATGAAGRTVTDITAAGGWRAHLARSRPELALPAR</sequence>
<keyword evidence="4" id="KW-1185">Reference proteome</keyword>
<dbReference type="InterPro" id="IPR036928">
    <property type="entry name" value="AS_sf"/>
</dbReference>
<dbReference type="Gene3D" id="3.90.1300.10">
    <property type="entry name" value="Amidase signature (AS) domain"/>
    <property type="match status" value="1"/>
</dbReference>
<evidence type="ECO:0000313" key="3">
    <source>
        <dbReference type="EMBL" id="SEO92170.1"/>
    </source>
</evidence>
<dbReference type="NCBIfam" id="NF006043">
    <property type="entry name" value="PRK08186.1"/>
    <property type="match status" value="1"/>
</dbReference>
<dbReference type="EMBL" id="FOEE01000006">
    <property type="protein sequence ID" value="SEO92170.1"/>
    <property type="molecule type" value="Genomic_DNA"/>
</dbReference>
<dbReference type="AlphaFoldDB" id="A0A1H8TM78"/>
<evidence type="ECO:0000313" key="4">
    <source>
        <dbReference type="Proteomes" id="UP000198960"/>
    </source>
</evidence>
<dbReference type="InterPro" id="IPR053844">
    <property type="entry name" value="AH_C"/>
</dbReference>
<dbReference type="Gene3D" id="3.10.490.10">
    <property type="entry name" value="Gamma-glutamyl cyclotransferase-like"/>
    <property type="match status" value="1"/>
</dbReference>
<feature type="domain" description="Amidase" evidence="1">
    <location>
        <begin position="57"/>
        <end position="439"/>
    </location>
</feature>
<dbReference type="PANTHER" id="PTHR11895:SF169">
    <property type="entry name" value="GLUTAMYL-TRNA(GLN) AMIDOTRANSFERASE"/>
    <property type="match status" value="1"/>
</dbReference>